<evidence type="ECO:0000256" key="1">
    <source>
        <dbReference type="NCBIfam" id="TIGR01796"/>
    </source>
</evidence>
<dbReference type="PANTHER" id="PTHR21164:SF0">
    <property type="entry name" value="CHORISMATE MUTASE AROH"/>
    <property type="match status" value="1"/>
</dbReference>
<accession>A0A398B476</accession>
<dbReference type="Gene3D" id="3.30.1330.40">
    <property type="entry name" value="RutC-like"/>
    <property type="match status" value="1"/>
</dbReference>
<dbReference type="GO" id="GO:0009073">
    <property type="term" value="P:aromatic amino acid family biosynthetic process"/>
    <property type="evidence" value="ECO:0007669"/>
    <property type="project" value="UniProtKB-UniRule"/>
</dbReference>
<feature type="binding site" evidence="2">
    <location>
        <position position="6"/>
    </location>
    <ligand>
        <name>prephenate</name>
        <dbReference type="ChEBI" id="CHEBI:29934"/>
    </ligand>
</feature>
<keyword evidence="2 3" id="KW-0057">Aromatic amino acid biosynthesis</keyword>
<dbReference type="PROSITE" id="PS51167">
    <property type="entry name" value="CHORISMATE_MUT_1"/>
    <property type="match status" value="1"/>
</dbReference>
<proteinExistence type="predicted"/>
<dbReference type="InterPro" id="IPR008243">
    <property type="entry name" value="Chorismate_mutase_AroH"/>
</dbReference>
<dbReference type="PANTHER" id="PTHR21164">
    <property type="entry name" value="CHORISMATE MUTASE"/>
    <property type="match status" value="1"/>
</dbReference>
<gene>
    <name evidence="4" type="primary">aroH</name>
    <name evidence="4" type="ORF">D1970_18655</name>
</gene>
<dbReference type="OrthoDB" id="9802232at2"/>
<dbReference type="EMBL" id="QWVT01000036">
    <property type="protein sequence ID" value="RID82576.1"/>
    <property type="molecule type" value="Genomic_DNA"/>
</dbReference>
<dbReference type="UniPathway" id="UPA00120">
    <property type="reaction ID" value="UER00203"/>
</dbReference>
<keyword evidence="2 3" id="KW-0028">Amino-acid biosynthesis</keyword>
<dbReference type="SUPFAM" id="SSF55298">
    <property type="entry name" value="YjgF-like"/>
    <property type="match status" value="1"/>
</dbReference>
<dbReference type="GO" id="GO:0046417">
    <property type="term" value="P:chorismate metabolic process"/>
    <property type="evidence" value="ECO:0007669"/>
    <property type="project" value="TreeGrafter"/>
</dbReference>
<name>A0A398B476_9BACI</name>
<dbReference type="InterPro" id="IPR035959">
    <property type="entry name" value="RutC-like_sf"/>
</dbReference>
<dbReference type="RefSeq" id="WP_119114366.1">
    <property type="nucleotide sequence ID" value="NZ_CBCSEO010000009.1"/>
</dbReference>
<dbReference type="PIRSF" id="PIRSF005965">
    <property type="entry name" value="Chor_mut_AroH"/>
    <property type="match status" value="1"/>
</dbReference>
<evidence type="ECO:0000313" key="4">
    <source>
        <dbReference type="EMBL" id="RID82576.1"/>
    </source>
</evidence>
<dbReference type="GO" id="GO:0008652">
    <property type="term" value="P:amino acid biosynthetic process"/>
    <property type="evidence" value="ECO:0007669"/>
    <property type="project" value="UniProtKB-UniRule"/>
</dbReference>
<feature type="binding site" evidence="2">
    <location>
        <position position="89"/>
    </location>
    <ligand>
        <name>prephenate</name>
        <dbReference type="ChEBI" id="CHEBI:29934"/>
    </ligand>
</feature>
<feature type="binding site" evidence="2">
    <location>
        <position position="107"/>
    </location>
    <ligand>
        <name>prephenate</name>
        <dbReference type="ChEBI" id="CHEBI:29934"/>
    </ligand>
</feature>
<dbReference type="NCBIfam" id="TIGR01796">
    <property type="entry name" value="CM_mono_aroH"/>
    <property type="match status" value="1"/>
</dbReference>
<evidence type="ECO:0000313" key="5">
    <source>
        <dbReference type="Proteomes" id="UP000265816"/>
    </source>
</evidence>
<protein>
    <recommendedName>
        <fullName evidence="1 3">chorismate mutase</fullName>
        <ecNumber evidence="1 3">5.4.99.5</ecNumber>
    </recommendedName>
</protein>
<dbReference type="Pfam" id="PF07736">
    <property type="entry name" value="CM_1"/>
    <property type="match status" value="1"/>
</dbReference>
<dbReference type="GO" id="GO:0004106">
    <property type="term" value="F:chorismate mutase activity"/>
    <property type="evidence" value="ECO:0007669"/>
    <property type="project" value="UniProtKB-UniRule"/>
</dbReference>
<dbReference type="AlphaFoldDB" id="A0A398B476"/>
<dbReference type="EC" id="5.4.99.5" evidence="1 3"/>
<keyword evidence="3 4" id="KW-0413">Isomerase</keyword>
<comment type="catalytic activity">
    <reaction evidence="3">
        <text>chorismate = prephenate</text>
        <dbReference type="Rhea" id="RHEA:13897"/>
        <dbReference type="ChEBI" id="CHEBI:29748"/>
        <dbReference type="ChEBI" id="CHEBI:29934"/>
        <dbReference type="EC" id="5.4.99.5"/>
    </reaction>
</comment>
<comment type="caution">
    <text evidence="4">The sequence shown here is derived from an EMBL/GenBank/DDBJ whole genome shotgun (WGS) entry which is preliminary data.</text>
</comment>
<reference evidence="4 5" key="1">
    <citation type="submission" date="2018-08" db="EMBL/GenBank/DDBJ databases">
        <title>Bacillus jemisoniae sp. nov., Bacillus chryseoplanitiae sp. nov., Bacillus resnikiae sp. nov., and Bacillus frankliniae sp. nov., isolated from Viking spacecraft and associated surfaces.</title>
        <authorList>
            <person name="Seuylemezian A."/>
            <person name="Vaishampayan P."/>
        </authorList>
    </citation>
    <scope>NUCLEOTIDE SEQUENCE [LARGE SCALE GENOMIC DNA]</scope>
    <source>
        <strain evidence="4 5">JJ-247</strain>
    </source>
</reference>
<evidence type="ECO:0000256" key="2">
    <source>
        <dbReference type="PIRSR" id="PIRSR005965-1"/>
    </source>
</evidence>
<keyword evidence="5" id="KW-1185">Reference proteome</keyword>
<dbReference type="CDD" id="cd02185">
    <property type="entry name" value="AroH"/>
    <property type="match status" value="1"/>
</dbReference>
<organism evidence="4 5">
    <name type="scientific">Mesobacillus zeae</name>
    <dbReference type="NCBI Taxonomy" id="1917180"/>
    <lineage>
        <taxon>Bacteria</taxon>
        <taxon>Bacillati</taxon>
        <taxon>Bacillota</taxon>
        <taxon>Bacilli</taxon>
        <taxon>Bacillales</taxon>
        <taxon>Bacillaceae</taxon>
        <taxon>Mesobacillus</taxon>
    </lineage>
</organism>
<sequence length="124" mass="13561">MIRGIRGAITVKDNTEREIVASAGRVISELISKNKINPEKVASVFISVTEDLTAAFPAKALRSFPGWSHVPVMCMKEIPVPSSLAMCIRVMLHVDTEMAQEEVKHVYMGGAKGLRPDLLEKSPS</sequence>
<dbReference type="Proteomes" id="UP000265816">
    <property type="component" value="Unassembled WGS sequence"/>
</dbReference>
<evidence type="ECO:0000256" key="3">
    <source>
        <dbReference type="PROSITE-ProRule" id="PRU00514"/>
    </source>
</evidence>